<proteinExistence type="predicted"/>
<dbReference type="RefSeq" id="WP_186999668.1">
    <property type="nucleotide sequence ID" value="NZ_JACRWH010000064.1"/>
</dbReference>
<dbReference type="Pfam" id="PF07866">
    <property type="entry name" value="DUF1653"/>
    <property type="match status" value="1"/>
</dbReference>
<dbReference type="Gene3D" id="2.30.30.320">
    <property type="entry name" value="DUF1653-like domain"/>
    <property type="match status" value="1"/>
</dbReference>
<name>A0ABR7KKK6_9FIRM</name>
<dbReference type="EMBL" id="JACRWH010000064">
    <property type="protein sequence ID" value="MBC6013187.1"/>
    <property type="molecule type" value="Genomic_DNA"/>
</dbReference>
<gene>
    <name evidence="2" type="ORF">H8911_10855</name>
</gene>
<organism evidence="2 3">
    <name type="scientific">Holdemanella hominis</name>
    <dbReference type="NCBI Taxonomy" id="2764327"/>
    <lineage>
        <taxon>Bacteria</taxon>
        <taxon>Bacillati</taxon>
        <taxon>Bacillota</taxon>
        <taxon>Erysipelotrichia</taxon>
        <taxon>Erysipelotrichales</taxon>
        <taxon>Erysipelotrichaceae</taxon>
        <taxon>Holdemanella</taxon>
    </lineage>
</organism>
<evidence type="ECO:0000313" key="3">
    <source>
        <dbReference type="Proteomes" id="UP000649075"/>
    </source>
</evidence>
<protein>
    <submittedName>
        <fullName evidence="2">DUF1653 domain-containing protein</fullName>
    </submittedName>
</protein>
<dbReference type="InterPro" id="IPR023387">
    <property type="entry name" value="DUF1653-like_dom"/>
</dbReference>
<comment type="caution">
    <text evidence="2">The sequence shown here is derived from an EMBL/GenBank/DDBJ whole genome shotgun (WGS) entry which is preliminary data.</text>
</comment>
<accession>A0ABR7KKK6</accession>
<sequence length="75" mass="9288">MKVLENRIYRHFKGNTYKVLCVAMHTETQEKMVVYQALYGDYKYFVRPYEMFVSKVDRDKYPDVKQEYRFELVEE</sequence>
<dbReference type="Proteomes" id="UP000649075">
    <property type="component" value="Unassembled WGS sequence"/>
</dbReference>
<keyword evidence="3" id="KW-1185">Reference proteome</keyword>
<feature type="domain" description="DUF1653" evidence="1">
    <location>
        <begin position="8"/>
        <end position="71"/>
    </location>
</feature>
<dbReference type="InterPro" id="IPR037135">
    <property type="entry name" value="DUF1653-like_dom_sf"/>
</dbReference>
<reference evidence="2 3" key="1">
    <citation type="submission" date="2020-08" db="EMBL/GenBank/DDBJ databases">
        <authorList>
            <person name="Liu C."/>
            <person name="Sun Q."/>
        </authorList>
    </citation>
    <scope>NUCLEOTIDE SEQUENCE [LARGE SCALE GENOMIC DNA]</scope>
    <source>
        <strain evidence="2 3">L34</strain>
    </source>
</reference>
<evidence type="ECO:0000259" key="1">
    <source>
        <dbReference type="Pfam" id="PF07866"/>
    </source>
</evidence>
<evidence type="ECO:0000313" key="2">
    <source>
        <dbReference type="EMBL" id="MBC6013187.1"/>
    </source>
</evidence>